<dbReference type="AlphaFoldDB" id="A0A1L3JC19"/>
<keyword evidence="1" id="KW-0812">Transmembrane</keyword>
<gene>
    <name evidence="2" type="ORF">LPB140_07555</name>
</gene>
<proteinExistence type="predicted"/>
<keyword evidence="3" id="KW-1185">Reference proteome</keyword>
<evidence type="ECO:0000313" key="3">
    <source>
        <dbReference type="Proteomes" id="UP000242561"/>
    </source>
</evidence>
<keyword evidence="1" id="KW-0472">Membrane</keyword>
<dbReference type="KEGG" id="sphl:LPB140_07555"/>
<protein>
    <submittedName>
        <fullName evidence="2">Uncharacterized protein</fullName>
    </submittedName>
</protein>
<dbReference type="EMBL" id="CP018154">
    <property type="protein sequence ID" value="APG62668.1"/>
    <property type="molecule type" value="Genomic_DNA"/>
</dbReference>
<evidence type="ECO:0000313" key="2">
    <source>
        <dbReference type="EMBL" id="APG62668.1"/>
    </source>
</evidence>
<reference evidence="2 3" key="1">
    <citation type="submission" date="2016-11" db="EMBL/GenBank/DDBJ databases">
        <title>Sphingorhabdus sp. LPB0140, isolated from marine environment.</title>
        <authorList>
            <person name="Kim E."/>
            <person name="Yi H."/>
        </authorList>
    </citation>
    <scope>NUCLEOTIDE SEQUENCE [LARGE SCALE GENOMIC DNA]</scope>
    <source>
        <strain evidence="2 3">LPB0140</strain>
    </source>
</reference>
<evidence type="ECO:0000256" key="1">
    <source>
        <dbReference type="SAM" id="Phobius"/>
    </source>
</evidence>
<dbReference type="Proteomes" id="UP000242561">
    <property type="component" value="Chromosome"/>
</dbReference>
<accession>A0A1L3JC19</accession>
<feature type="transmembrane region" description="Helical" evidence="1">
    <location>
        <begin position="63"/>
        <end position="83"/>
    </location>
</feature>
<sequence>MTKYWHNFPIIGNKFDKRHLKNAQSLGNVGYSVNWHGFCNVVCMNSKADKKELFMPDNDNNNSSTMTILLLSILAMSVSYIAFPMQIATAKEISTTPDTSAPFLVSYLA</sequence>
<dbReference type="STRING" id="1913578.LPB140_07555"/>
<name>A0A1L3JC19_9SPHN</name>
<keyword evidence="1" id="KW-1133">Transmembrane helix</keyword>
<organism evidence="2 3">
    <name type="scientific">Sphingorhabdus lutea</name>
    <dbReference type="NCBI Taxonomy" id="1913578"/>
    <lineage>
        <taxon>Bacteria</taxon>
        <taxon>Pseudomonadati</taxon>
        <taxon>Pseudomonadota</taxon>
        <taxon>Alphaproteobacteria</taxon>
        <taxon>Sphingomonadales</taxon>
        <taxon>Sphingomonadaceae</taxon>
        <taxon>Sphingorhabdus</taxon>
    </lineage>
</organism>